<evidence type="ECO:0000256" key="1">
    <source>
        <dbReference type="ARBA" id="ARBA00004651"/>
    </source>
</evidence>
<dbReference type="Proteomes" id="UP000252707">
    <property type="component" value="Unassembled WGS sequence"/>
</dbReference>
<gene>
    <name evidence="7" type="ORF">DFQ59_102722</name>
</gene>
<dbReference type="EMBL" id="QPJY01000002">
    <property type="protein sequence ID" value="RCX32360.1"/>
    <property type="molecule type" value="Genomic_DNA"/>
</dbReference>
<comment type="subcellular location">
    <subcellularLocation>
        <location evidence="1">Cell membrane</location>
        <topology evidence="1">Multi-pass membrane protein</topology>
    </subcellularLocation>
</comment>
<dbReference type="InterPro" id="IPR001123">
    <property type="entry name" value="LeuE-type"/>
</dbReference>
<dbReference type="RefSeq" id="WP_114279153.1">
    <property type="nucleotide sequence ID" value="NZ_QPJY01000002.1"/>
</dbReference>
<proteinExistence type="predicted"/>
<accession>A0A369CEA8</accession>
<evidence type="ECO:0000256" key="2">
    <source>
        <dbReference type="ARBA" id="ARBA00022475"/>
    </source>
</evidence>
<evidence type="ECO:0000313" key="8">
    <source>
        <dbReference type="Proteomes" id="UP000252707"/>
    </source>
</evidence>
<keyword evidence="2" id="KW-1003">Cell membrane</keyword>
<evidence type="ECO:0000256" key="5">
    <source>
        <dbReference type="ARBA" id="ARBA00023136"/>
    </source>
</evidence>
<reference evidence="7 8" key="1">
    <citation type="submission" date="2018-07" db="EMBL/GenBank/DDBJ databases">
        <title>Genomic Encyclopedia of Type Strains, Phase IV (KMG-IV): sequencing the most valuable type-strain genomes for metagenomic binning, comparative biology and taxonomic classification.</title>
        <authorList>
            <person name="Goeker M."/>
        </authorList>
    </citation>
    <scope>NUCLEOTIDE SEQUENCE [LARGE SCALE GENOMIC DNA]</scope>
    <source>
        <strain evidence="7 8">DSM 26407</strain>
    </source>
</reference>
<evidence type="ECO:0000313" key="7">
    <source>
        <dbReference type="EMBL" id="RCX32360.1"/>
    </source>
</evidence>
<keyword evidence="5 6" id="KW-0472">Membrane</keyword>
<dbReference type="GO" id="GO:0015171">
    <property type="term" value="F:amino acid transmembrane transporter activity"/>
    <property type="evidence" value="ECO:0007669"/>
    <property type="project" value="TreeGrafter"/>
</dbReference>
<dbReference type="PANTHER" id="PTHR30086:SF20">
    <property type="entry name" value="ARGININE EXPORTER PROTEIN ARGO-RELATED"/>
    <property type="match status" value="1"/>
</dbReference>
<protein>
    <submittedName>
        <fullName evidence="7">Threonine/homoserine/homoserine lactone efflux protein</fullName>
    </submittedName>
</protein>
<keyword evidence="4 6" id="KW-1133">Transmembrane helix</keyword>
<feature type="transmembrane region" description="Helical" evidence="6">
    <location>
        <begin position="178"/>
        <end position="201"/>
    </location>
</feature>
<feature type="transmembrane region" description="Helical" evidence="6">
    <location>
        <begin position="139"/>
        <end position="158"/>
    </location>
</feature>
<feature type="transmembrane region" description="Helical" evidence="6">
    <location>
        <begin position="109"/>
        <end position="127"/>
    </location>
</feature>
<dbReference type="OrthoDB" id="9812084at2"/>
<dbReference type="PANTHER" id="PTHR30086">
    <property type="entry name" value="ARGININE EXPORTER PROTEIN ARGO"/>
    <property type="match status" value="1"/>
</dbReference>
<dbReference type="Pfam" id="PF01810">
    <property type="entry name" value="LysE"/>
    <property type="match status" value="1"/>
</dbReference>
<name>A0A369CEA8_9GAMM</name>
<organism evidence="7 8">
    <name type="scientific">Thioalbus denitrificans</name>
    <dbReference type="NCBI Taxonomy" id="547122"/>
    <lineage>
        <taxon>Bacteria</taxon>
        <taxon>Pseudomonadati</taxon>
        <taxon>Pseudomonadota</taxon>
        <taxon>Gammaproteobacteria</taxon>
        <taxon>Chromatiales</taxon>
        <taxon>Ectothiorhodospiraceae</taxon>
        <taxon>Thioalbus</taxon>
    </lineage>
</organism>
<evidence type="ECO:0000256" key="6">
    <source>
        <dbReference type="SAM" id="Phobius"/>
    </source>
</evidence>
<comment type="caution">
    <text evidence="7">The sequence shown here is derived from an EMBL/GenBank/DDBJ whole genome shotgun (WGS) entry which is preliminary data.</text>
</comment>
<keyword evidence="8" id="KW-1185">Reference proteome</keyword>
<keyword evidence="3 6" id="KW-0812">Transmembrane</keyword>
<feature type="transmembrane region" description="Helical" evidence="6">
    <location>
        <begin position="72"/>
        <end position="89"/>
    </location>
</feature>
<sequence>MDAFILFVGLMAPLAFSPGPANLALAGSASLFGLRGALRFYGGILSSALLIVGFSGYGLYEMLLRHELLHRSIRLAGLAYIFYLAFRLYRATVERMERPEQCPGFTAGFLLNMLNVKFYLMVAAVLAQFPDRTGHGFPLFMAWFMAINITANIGWLALGRVAGRVLASRRSMRVQGMLFSATLAGTGLYLLAAELSSALGAG</sequence>
<feature type="transmembrane region" description="Helical" evidence="6">
    <location>
        <begin position="36"/>
        <end position="60"/>
    </location>
</feature>
<evidence type="ECO:0000256" key="4">
    <source>
        <dbReference type="ARBA" id="ARBA00022989"/>
    </source>
</evidence>
<evidence type="ECO:0000256" key="3">
    <source>
        <dbReference type="ARBA" id="ARBA00022692"/>
    </source>
</evidence>
<dbReference type="AlphaFoldDB" id="A0A369CEA8"/>
<dbReference type="GO" id="GO:0005886">
    <property type="term" value="C:plasma membrane"/>
    <property type="evidence" value="ECO:0007669"/>
    <property type="project" value="UniProtKB-SubCell"/>
</dbReference>